<keyword evidence="15" id="KW-1185">Reference proteome</keyword>
<evidence type="ECO:0000256" key="7">
    <source>
        <dbReference type="ARBA" id="ARBA00022927"/>
    </source>
</evidence>
<dbReference type="AlphaFoldDB" id="A0A550JIQ4"/>
<dbReference type="InterPro" id="IPR005837">
    <property type="entry name" value="FliP"/>
</dbReference>
<comment type="similarity">
    <text evidence="1 12">Belongs to the FliP/MopC/SpaP family.</text>
</comment>
<keyword evidence="14" id="KW-0282">Flagellum</keyword>
<evidence type="ECO:0000256" key="5">
    <source>
        <dbReference type="ARBA" id="ARBA00022692"/>
    </source>
</evidence>
<evidence type="ECO:0000256" key="12">
    <source>
        <dbReference type="RuleBase" id="RU362069"/>
    </source>
</evidence>
<keyword evidence="13" id="KW-0732">Signal</keyword>
<evidence type="ECO:0000313" key="14">
    <source>
        <dbReference type="EMBL" id="TRO83088.1"/>
    </source>
</evidence>
<dbReference type="PROSITE" id="PS01060">
    <property type="entry name" value="FLIP_1"/>
    <property type="match status" value="1"/>
</dbReference>
<dbReference type="PANTHER" id="PTHR30587">
    <property type="entry name" value="FLAGELLAR BIOSYNTHETIC PROTEIN FLIP"/>
    <property type="match status" value="1"/>
</dbReference>
<evidence type="ECO:0000256" key="1">
    <source>
        <dbReference type="ARBA" id="ARBA00006257"/>
    </source>
</evidence>
<reference evidence="14 15" key="1">
    <citation type="submission" date="2019-07" db="EMBL/GenBank/DDBJ databases">
        <title>Insights of Desulfuromonas acetexigens electromicrobiology.</title>
        <authorList>
            <person name="Katuri K."/>
            <person name="Sapireddy V."/>
            <person name="Shaw D.R."/>
            <person name="Saikaly P."/>
        </authorList>
    </citation>
    <scope>NUCLEOTIDE SEQUENCE [LARGE SCALE GENOMIC DNA]</scope>
    <source>
        <strain evidence="14 15">2873</strain>
    </source>
</reference>
<evidence type="ECO:0000256" key="3">
    <source>
        <dbReference type="ARBA" id="ARBA00022448"/>
    </source>
</evidence>
<dbReference type="GO" id="GO:0044781">
    <property type="term" value="P:bacterial-type flagellum organization"/>
    <property type="evidence" value="ECO:0007669"/>
    <property type="project" value="UniProtKB-UniRule"/>
</dbReference>
<dbReference type="NCBIfam" id="TIGR01103">
    <property type="entry name" value="fliP"/>
    <property type="match status" value="1"/>
</dbReference>
<dbReference type="GO" id="GO:0009306">
    <property type="term" value="P:protein secretion"/>
    <property type="evidence" value="ECO:0007669"/>
    <property type="project" value="UniProtKB-UniRule"/>
</dbReference>
<dbReference type="PRINTS" id="PR00951">
    <property type="entry name" value="FLGBIOSNFLIP"/>
</dbReference>
<comment type="caution">
    <text evidence="14">The sequence shown here is derived from an EMBL/GenBank/DDBJ whole genome shotgun (WGS) entry which is preliminary data.</text>
</comment>
<name>A0A550JIQ4_9BACT</name>
<keyword evidence="14" id="KW-0969">Cilium</keyword>
<keyword evidence="7 12" id="KW-0653">Protein transport</keyword>
<feature type="transmembrane region" description="Helical" evidence="12">
    <location>
        <begin position="223"/>
        <end position="243"/>
    </location>
</feature>
<dbReference type="EMBL" id="VJVV01000002">
    <property type="protein sequence ID" value="TRO83088.1"/>
    <property type="molecule type" value="Genomic_DNA"/>
</dbReference>
<evidence type="ECO:0000256" key="6">
    <source>
        <dbReference type="ARBA" id="ARBA00022795"/>
    </source>
</evidence>
<evidence type="ECO:0000256" key="9">
    <source>
        <dbReference type="ARBA" id="ARBA00023136"/>
    </source>
</evidence>
<dbReference type="Pfam" id="PF00813">
    <property type="entry name" value="FliP"/>
    <property type="match status" value="1"/>
</dbReference>
<keyword evidence="10" id="KW-0975">Bacterial flagellum</keyword>
<dbReference type="GO" id="GO:0005886">
    <property type="term" value="C:plasma membrane"/>
    <property type="evidence" value="ECO:0007669"/>
    <property type="project" value="UniProtKB-SubCell"/>
</dbReference>
<evidence type="ECO:0000256" key="10">
    <source>
        <dbReference type="ARBA" id="ARBA00023143"/>
    </source>
</evidence>
<evidence type="ECO:0000256" key="13">
    <source>
        <dbReference type="SAM" id="SignalP"/>
    </source>
</evidence>
<comment type="subcellular location">
    <subcellularLocation>
        <location evidence="12">Cell membrane</location>
        <topology evidence="12">Multi-pass membrane protein</topology>
    </subcellularLocation>
    <subcellularLocation>
        <location evidence="12">Bacterial flagellum basal body</location>
    </subcellularLocation>
</comment>
<organism evidence="14 15">
    <name type="scientific">Trichloromonas acetexigens</name>
    <dbReference type="NCBI Taxonomy" id="38815"/>
    <lineage>
        <taxon>Bacteria</taxon>
        <taxon>Pseudomonadati</taxon>
        <taxon>Thermodesulfobacteriota</taxon>
        <taxon>Desulfuromonadia</taxon>
        <taxon>Desulfuromonadales</taxon>
        <taxon>Trichloromonadaceae</taxon>
        <taxon>Trichloromonas</taxon>
    </lineage>
</organism>
<feature type="signal peptide" evidence="13">
    <location>
        <begin position="1"/>
        <end position="19"/>
    </location>
</feature>
<evidence type="ECO:0000256" key="8">
    <source>
        <dbReference type="ARBA" id="ARBA00022989"/>
    </source>
</evidence>
<keyword evidence="11 12" id="KW-1006">Bacterial flagellum protein export</keyword>
<dbReference type="PROSITE" id="PS01061">
    <property type="entry name" value="FLIP_2"/>
    <property type="match status" value="1"/>
</dbReference>
<feature type="transmembrane region" description="Helical" evidence="12">
    <location>
        <begin position="86"/>
        <end position="105"/>
    </location>
</feature>
<evidence type="ECO:0000256" key="11">
    <source>
        <dbReference type="ARBA" id="ARBA00023225"/>
    </source>
</evidence>
<evidence type="ECO:0000313" key="15">
    <source>
        <dbReference type="Proteomes" id="UP000317155"/>
    </source>
</evidence>
<sequence>MKAWRILPLLLLVPVLAQAQGLPTLTFGIGEATEPGQVSTALQVLMVLTILSVAPAILLMTTAFTRVVIVLSFVRQAMGTQQLPPNQIVIGLALFLTLFIMAPVWTKVNETALQPYLNNELSQQVALEKALVPMRDFMLAQTAEKDLGLLMEIARVEAPATRDDVPTLTLIPAFMLSELKRAFQMGFMIYIPFLVVDMVVASVLMAMGMMMLPPPIISLPFKILLFVLVDGWALVVGSLVQSFY</sequence>
<dbReference type="RefSeq" id="WP_092055512.1">
    <property type="nucleotide sequence ID" value="NZ_FOJJ01000012.1"/>
</dbReference>
<dbReference type="GO" id="GO:0009425">
    <property type="term" value="C:bacterial-type flagellum basal body"/>
    <property type="evidence" value="ECO:0007669"/>
    <property type="project" value="UniProtKB-SubCell"/>
</dbReference>
<feature type="transmembrane region" description="Helical" evidence="12">
    <location>
        <begin position="187"/>
        <end position="211"/>
    </location>
</feature>
<feature type="transmembrane region" description="Helical" evidence="12">
    <location>
        <begin position="45"/>
        <end position="74"/>
    </location>
</feature>
<keyword evidence="3 12" id="KW-0813">Transport</keyword>
<protein>
    <recommendedName>
        <fullName evidence="2 12">Flagellar biosynthetic protein FliP</fullName>
    </recommendedName>
</protein>
<comment type="function">
    <text evidence="12">Plays a role in the flagellum-specific transport system.</text>
</comment>
<keyword evidence="9 12" id="KW-0472">Membrane</keyword>
<dbReference type="NCBIfam" id="NF009438">
    <property type="entry name" value="PRK12797.1"/>
    <property type="match status" value="1"/>
</dbReference>
<evidence type="ECO:0000256" key="4">
    <source>
        <dbReference type="ARBA" id="ARBA00022475"/>
    </source>
</evidence>
<keyword evidence="4 12" id="KW-1003">Cell membrane</keyword>
<dbReference type="Proteomes" id="UP000317155">
    <property type="component" value="Unassembled WGS sequence"/>
</dbReference>
<keyword evidence="14" id="KW-0966">Cell projection</keyword>
<dbReference type="InterPro" id="IPR005838">
    <property type="entry name" value="T3SS_IM_P"/>
</dbReference>
<keyword evidence="6 12" id="KW-1005">Bacterial flagellum biogenesis</keyword>
<proteinExistence type="inferred from homology"/>
<dbReference type="PANTHER" id="PTHR30587:SF0">
    <property type="entry name" value="FLAGELLAR BIOSYNTHETIC PROTEIN FLIP"/>
    <property type="match status" value="1"/>
</dbReference>
<gene>
    <name evidence="12 14" type="primary">fliP</name>
    <name evidence="14" type="ORF">FL622_03125</name>
</gene>
<evidence type="ECO:0000256" key="2">
    <source>
        <dbReference type="ARBA" id="ARBA00021714"/>
    </source>
</evidence>
<accession>A0A550JIQ4</accession>
<keyword evidence="5 12" id="KW-0812">Transmembrane</keyword>
<dbReference type="OrthoDB" id="9805111at2"/>
<keyword evidence="8 12" id="KW-1133">Transmembrane helix</keyword>
<feature type="chain" id="PRO_5021990712" description="Flagellar biosynthetic protein FliP" evidence="13">
    <location>
        <begin position="20"/>
        <end position="244"/>
    </location>
</feature>
<dbReference type="PRINTS" id="PR01302">
    <property type="entry name" value="TYPE3IMPPROT"/>
</dbReference>